<evidence type="ECO:0000313" key="5">
    <source>
        <dbReference type="Proteomes" id="UP000886819"/>
    </source>
</evidence>
<name>A0A9D0YVA3_9FIRM</name>
<dbReference type="PANTHER" id="PTHR11527">
    <property type="entry name" value="HEAT-SHOCK PROTEIN 20 FAMILY MEMBER"/>
    <property type="match status" value="1"/>
</dbReference>
<dbReference type="Gene3D" id="2.60.40.790">
    <property type="match status" value="1"/>
</dbReference>
<accession>A0A9D0YVA3</accession>
<protein>
    <submittedName>
        <fullName evidence="4">Hsp20/alpha crystallin family protein</fullName>
    </submittedName>
</protein>
<dbReference type="AlphaFoldDB" id="A0A9D0YVA3"/>
<feature type="domain" description="SHSP" evidence="3">
    <location>
        <begin position="31"/>
        <end position="141"/>
    </location>
</feature>
<dbReference type="CDD" id="cd06464">
    <property type="entry name" value="ACD_sHsps-like"/>
    <property type="match status" value="1"/>
</dbReference>
<comment type="similarity">
    <text evidence="1 2">Belongs to the small heat shock protein (HSP20) family.</text>
</comment>
<comment type="caution">
    <text evidence="4">The sequence shown here is derived from an EMBL/GenBank/DDBJ whole genome shotgun (WGS) entry which is preliminary data.</text>
</comment>
<dbReference type="Pfam" id="PF00011">
    <property type="entry name" value="HSP20"/>
    <property type="match status" value="1"/>
</dbReference>
<dbReference type="InterPro" id="IPR008978">
    <property type="entry name" value="HSP20-like_chaperone"/>
</dbReference>
<gene>
    <name evidence="4" type="ORF">IAA66_02875</name>
</gene>
<dbReference type="InterPro" id="IPR031107">
    <property type="entry name" value="Small_HSP"/>
</dbReference>
<dbReference type="EMBL" id="DVFI01000037">
    <property type="protein sequence ID" value="HIQ62515.1"/>
    <property type="molecule type" value="Genomic_DNA"/>
</dbReference>
<proteinExistence type="inferred from homology"/>
<evidence type="ECO:0000259" key="3">
    <source>
        <dbReference type="PROSITE" id="PS01031"/>
    </source>
</evidence>
<sequence>MHSMIPYASSLRRAADSFWGDGFLNAFFRMADMPRDTFRVDIRDEGEHYLLLAEMPGVDPREIDVSVEQGMLTISARTSDASGGPETVYRERHAGQMRRTFSLEHVDEEAVTARSQHGLLVVTLPKRREETHAQARHIPVQ</sequence>
<dbReference type="SUPFAM" id="SSF49764">
    <property type="entry name" value="HSP20-like chaperones"/>
    <property type="match status" value="1"/>
</dbReference>
<organism evidence="4 5">
    <name type="scientific">Candidatus Avichristensenella intestinipullorum</name>
    <dbReference type="NCBI Taxonomy" id="2840693"/>
    <lineage>
        <taxon>Bacteria</taxon>
        <taxon>Bacillati</taxon>
        <taxon>Bacillota</taxon>
        <taxon>Clostridia</taxon>
        <taxon>Candidatus Avichristensenella</taxon>
    </lineage>
</organism>
<evidence type="ECO:0000256" key="2">
    <source>
        <dbReference type="RuleBase" id="RU003616"/>
    </source>
</evidence>
<dbReference type="InterPro" id="IPR002068">
    <property type="entry name" value="A-crystallin/Hsp20_dom"/>
</dbReference>
<dbReference type="PROSITE" id="PS01031">
    <property type="entry name" value="SHSP"/>
    <property type="match status" value="1"/>
</dbReference>
<reference evidence="4" key="1">
    <citation type="submission" date="2020-10" db="EMBL/GenBank/DDBJ databases">
        <authorList>
            <person name="Gilroy R."/>
        </authorList>
    </citation>
    <scope>NUCLEOTIDE SEQUENCE</scope>
    <source>
        <strain evidence="4">ChiHile30-977</strain>
    </source>
</reference>
<evidence type="ECO:0000256" key="1">
    <source>
        <dbReference type="PROSITE-ProRule" id="PRU00285"/>
    </source>
</evidence>
<reference evidence="4" key="2">
    <citation type="journal article" date="2021" name="PeerJ">
        <title>Extensive microbial diversity within the chicken gut microbiome revealed by metagenomics and culture.</title>
        <authorList>
            <person name="Gilroy R."/>
            <person name="Ravi A."/>
            <person name="Getino M."/>
            <person name="Pursley I."/>
            <person name="Horton D.L."/>
            <person name="Alikhan N.F."/>
            <person name="Baker D."/>
            <person name="Gharbi K."/>
            <person name="Hall N."/>
            <person name="Watson M."/>
            <person name="Adriaenssens E.M."/>
            <person name="Foster-Nyarko E."/>
            <person name="Jarju S."/>
            <person name="Secka A."/>
            <person name="Antonio M."/>
            <person name="Oren A."/>
            <person name="Chaudhuri R.R."/>
            <person name="La Ragione R."/>
            <person name="Hildebrand F."/>
            <person name="Pallen M.J."/>
        </authorList>
    </citation>
    <scope>NUCLEOTIDE SEQUENCE</scope>
    <source>
        <strain evidence="4">ChiHile30-977</strain>
    </source>
</reference>
<dbReference type="Proteomes" id="UP000886819">
    <property type="component" value="Unassembled WGS sequence"/>
</dbReference>
<evidence type="ECO:0000313" key="4">
    <source>
        <dbReference type="EMBL" id="HIQ62515.1"/>
    </source>
</evidence>